<dbReference type="Gene3D" id="1.10.168.20">
    <property type="entry name" value="Ribosomal protein S8e, subdomain"/>
    <property type="match status" value="1"/>
</dbReference>
<evidence type="ECO:0000313" key="4">
    <source>
        <dbReference type="EMBL" id="KAK2967775.1"/>
    </source>
</evidence>
<keyword evidence="2" id="KW-0689">Ribosomal protein</keyword>
<dbReference type="GO" id="GO:0003735">
    <property type="term" value="F:structural constituent of ribosome"/>
    <property type="evidence" value="ECO:0007669"/>
    <property type="project" value="InterPro"/>
</dbReference>
<dbReference type="InterPro" id="IPR042563">
    <property type="entry name" value="Ribosomal_protein_eS8_euk"/>
</dbReference>
<name>A0AA88QRA3_9ASTE</name>
<dbReference type="PANTHER" id="PTHR10394">
    <property type="entry name" value="40S RIBOSOMAL PROTEIN S8"/>
    <property type="match status" value="1"/>
</dbReference>
<evidence type="ECO:0000256" key="3">
    <source>
        <dbReference type="ARBA" id="ARBA00023274"/>
    </source>
</evidence>
<accession>A0AA88QRA3</accession>
<reference evidence="4" key="1">
    <citation type="submission" date="2022-12" db="EMBL/GenBank/DDBJ databases">
        <title>Draft genome assemblies for two species of Escallonia (Escalloniales).</title>
        <authorList>
            <person name="Chanderbali A."/>
            <person name="Dervinis C."/>
            <person name="Anghel I."/>
            <person name="Soltis D."/>
            <person name="Soltis P."/>
            <person name="Zapata F."/>
        </authorList>
    </citation>
    <scope>NUCLEOTIDE SEQUENCE</scope>
    <source>
        <strain evidence="4">UCBG92.1500</strain>
        <tissue evidence="4">Leaf</tissue>
    </source>
</reference>
<dbReference type="Proteomes" id="UP001187471">
    <property type="component" value="Unassembled WGS sequence"/>
</dbReference>
<dbReference type="InterPro" id="IPR022309">
    <property type="entry name" value="Ribosomal_Se8/biogenesis_NSA2"/>
</dbReference>
<feature type="non-terminal residue" evidence="4">
    <location>
        <position position="88"/>
    </location>
</feature>
<proteinExistence type="inferred from homology"/>
<gene>
    <name evidence="4" type="ORF">RJ640_022297</name>
</gene>
<evidence type="ECO:0000313" key="5">
    <source>
        <dbReference type="Proteomes" id="UP001187471"/>
    </source>
</evidence>
<dbReference type="Pfam" id="PF01201">
    <property type="entry name" value="Ribosomal_S8e"/>
    <property type="match status" value="1"/>
</dbReference>
<feature type="non-terminal residue" evidence="4">
    <location>
        <position position="1"/>
    </location>
</feature>
<organism evidence="4 5">
    <name type="scientific">Escallonia rubra</name>
    <dbReference type="NCBI Taxonomy" id="112253"/>
    <lineage>
        <taxon>Eukaryota</taxon>
        <taxon>Viridiplantae</taxon>
        <taxon>Streptophyta</taxon>
        <taxon>Embryophyta</taxon>
        <taxon>Tracheophyta</taxon>
        <taxon>Spermatophyta</taxon>
        <taxon>Magnoliopsida</taxon>
        <taxon>eudicotyledons</taxon>
        <taxon>Gunneridae</taxon>
        <taxon>Pentapetalae</taxon>
        <taxon>asterids</taxon>
        <taxon>campanulids</taxon>
        <taxon>Escalloniales</taxon>
        <taxon>Escalloniaceae</taxon>
        <taxon>Escallonia</taxon>
    </lineage>
</organism>
<sequence>GRGEDVKWRALRLDTGNFSWGNEAVTRKATLLDVVCSASNNELGAITQIDVAPFKQYYLQHYGLMLVAKKKSADLIVPPDETECKVLI</sequence>
<dbReference type="Gene3D" id="3.10.290.70">
    <property type="match status" value="1"/>
</dbReference>
<dbReference type="GO" id="GO:0005840">
    <property type="term" value="C:ribosome"/>
    <property type="evidence" value="ECO:0007669"/>
    <property type="project" value="UniProtKB-KW"/>
</dbReference>
<dbReference type="GO" id="GO:0006412">
    <property type="term" value="P:translation"/>
    <property type="evidence" value="ECO:0007669"/>
    <property type="project" value="InterPro"/>
</dbReference>
<evidence type="ECO:0000256" key="2">
    <source>
        <dbReference type="ARBA" id="ARBA00022980"/>
    </source>
</evidence>
<comment type="caution">
    <text evidence="4">The sequence shown here is derived from an EMBL/GenBank/DDBJ whole genome shotgun (WGS) entry which is preliminary data.</text>
</comment>
<dbReference type="AlphaFoldDB" id="A0AA88QRA3"/>
<protein>
    <submittedName>
        <fullName evidence="4">Uncharacterized protein</fullName>
    </submittedName>
</protein>
<keyword evidence="3" id="KW-0687">Ribonucleoprotein</keyword>
<comment type="similarity">
    <text evidence="1">Belongs to the eukaryotic ribosomal protein eS8 family.</text>
</comment>
<keyword evidence="5" id="KW-1185">Reference proteome</keyword>
<dbReference type="EMBL" id="JAVXUO010002988">
    <property type="protein sequence ID" value="KAK2967775.1"/>
    <property type="molecule type" value="Genomic_DNA"/>
</dbReference>
<evidence type="ECO:0000256" key="1">
    <source>
        <dbReference type="ARBA" id="ARBA00005257"/>
    </source>
</evidence>
<dbReference type="GO" id="GO:1990904">
    <property type="term" value="C:ribonucleoprotein complex"/>
    <property type="evidence" value="ECO:0007669"/>
    <property type="project" value="UniProtKB-KW"/>
</dbReference>
<dbReference type="InterPro" id="IPR001047">
    <property type="entry name" value="Ribosomal_eS8"/>
</dbReference>